<feature type="domain" description="FMN hydroxy acid dehydrogenase" evidence="5">
    <location>
        <begin position="43"/>
        <end position="379"/>
    </location>
</feature>
<dbReference type="Gene3D" id="3.20.20.70">
    <property type="entry name" value="Aldolase class I"/>
    <property type="match status" value="2"/>
</dbReference>
<dbReference type="PANTHER" id="PTHR10578:SF140">
    <property type="entry name" value="FMN HYDROXY ACID DEHYDROGENASE DOMAIN-CONTAINING PROTEIN"/>
    <property type="match status" value="1"/>
</dbReference>
<dbReference type="InterPro" id="IPR000262">
    <property type="entry name" value="FMN-dep_DH"/>
</dbReference>
<evidence type="ECO:0000313" key="6">
    <source>
        <dbReference type="EMBL" id="KAK7732587.1"/>
    </source>
</evidence>
<keyword evidence="2" id="KW-0560">Oxidoreductase</keyword>
<keyword evidence="4" id="KW-0732">Signal</keyword>
<proteinExistence type="inferred from homology"/>
<evidence type="ECO:0000256" key="3">
    <source>
        <dbReference type="ARBA" id="ARBA00024042"/>
    </source>
</evidence>
<name>A0ABR1PCH0_DIAER</name>
<organism evidence="6 7">
    <name type="scientific">Diaporthe eres</name>
    <name type="common">Phomopsis oblonga</name>
    <dbReference type="NCBI Taxonomy" id="83184"/>
    <lineage>
        <taxon>Eukaryota</taxon>
        <taxon>Fungi</taxon>
        <taxon>Dikarya</taxon>
        <taxon>Ascomycota</taxon>
        <taxon>Pezizomycotina</taxon>
        <taxon>Sordariomycetes</taxon>
        <taxon>Sordariomycetidae</taxon>
        <taxon>Diaporthales</taxon>
        <taxon>Diaporthaceae</taxon>
        <taxon>Diaporthe</taxon>
        <taxon>Diaporthe eres species complex</taxon>
    </lineage>
</organism>
<feature type="chain" id="PRO_5046658293" description="FMN hydroxy acid dehydrogenase domain-containing protein" evidence="4">
    <location>
        <begin position="19"/>
        <end position="379"/>
    </location>
</feature>
<reference evidence="6 7" key="1">
    <citation type="submission" date="2024-02" db="EMBL/GenBank/DDBJ databases">
        <title>De novo assembly and annotation of 12 fungi associated with fruit tree decline syndrome in Ontario, Canada.</title>
        <authorList>
            <person name="Sulman M."/>
            <person name="Ellouze W."/>
            <person name="Ilyukhin E."/>
        </authorList>
    </citation>
    <scope>NUCLEOTIDE SEQUENCE [LARGE SCALE GENOMIC DNA]</scope>
    <source>
        <strain evidence="6 7">M169</strain>
    </source>
</reference>
<evidence type="ECO:0000256" key="1">
    <source>
        <dbReference type="ARBA" id="ARBA00001917"/>
    </source>
</evidence>
<keyword evidence="7" id="KW-1185">Reference proteome</keyword>
<comment type="cofactor">
    <cofactor evidence="1">
        <name>FMN</name>
        <dbReference type="ChEBI" id="CHEBI:58210"/>
    </cofactor>
</comment>
<evidence type="ECO:0000313" key="7">
    <source>
        <dbReference type="Proteomes" id="UP001430848"/>
    </source>
</evidence>
<comment type="similarity">
    <text evidence="3">Belongs to the FMN-dependent alpha-hydroxy acid dehydrogenase family.</text>
</comment>
<dbReference type="InterPro" id="IPR037396">
    <property type="entry name" value="FMN_HAD"/>
</dbReference>
<dbReference type="InterPro" id="IPR012133">
    <property type="entry name" value="Alpha-hydoxy_acid_DH_FMN"/>
</dbReference>
<evidence type="ECO:0000259" key="5">
    <source>
        <dbReference type="PROSITE" id="PS51349"/>
    </source>
</evidence>
<gene>
    <name evidence="6" type="ORF">SLS63_004842</name>
</gene>
<dbReference type="PANTHER" id="PTHR10578">
    <property type="entry name" value="S -2-HYDROXY-ACID OXIDASE-RELATED"/>
    <property type="match status" value="1"/>
</dbReference>
<evidence type="ECO:0000256" key="2">
    <source>
        <dbReference type="ARBA" id="ARBA00023002"/>
    </source>
</evidence>
<evidence type="ECO:0000256" key="4">
    <source>
        <dbReference type="SAM" id="SignalP"/>
    </source>
</evidence>
<protein>
    <recommendedName>
        <fullName evidence="5">FMN hydroxy acid dehydrogenase domain-containing protein</fullName>
    </recommendedName>
</protein>
<dbReference type="PROSITE" id="PS51349">
    <property type="entry name" value="FMN_HYDROXY_ACID_DH_2"/>
    <property type="match status" value="1"/>
</dbReference>
<dbReference type="PIRSF" id="PIRSF000138">
    <property type="entry name" value="Al-hdrx_acd_dh"/>
    <property type="match status" value="1"/>
</dbReference>
<dbReference type="Pfam" id="PF01070">
    <property type="entry name" value="FMN_dh"/>
    <property type="match status" value="2"/>
</dbReference>
<comment type="caution">
    <text evidence="6">The sequence shown here is derived from an EMBL/GenBank/DDBJ whole genome shotgun (WGS) entry which is preliminary data.</text>
</comment>
<dbReference type="Proteomes" id="UP001430848">
    <property type="component" value="Unassembled WGS sequence"/>
</dbReference>
<dbReference type="InterPro" id="IPR013785">
    <property type="entry name" value="Aldolase_TIM"/>
</dbReference>
<accession>A0ABR1PCH0</accession>
<feature type="signal peptide" evidence="4">
    <location>
        <begin position="1"/>
        <end position="18"/>
    </location>
</feature>
<dbReference type="SUPFAM" id="SSF51395">
    <property type="entry name" value="FMN-linked oxidoreductases"/>
    <property type="match status" value="1"/>
</dbReference>
<dbReference type="EMBL" id="JAKNSF020000019">
    <property type="protein sequence ID" value="KAK7732587.1"/>
    <property type="molecule type" value="Genomic_DNA"/>
</dbReference>
<sequence length="379" mass="41212">MHFYLLALTASLAAGVAAVRPFIEFPDSGADLFWADLPAGQLPPLDEIWALNDFQWAGRHVMNTSTYQYYTAGAAGEFSYRNNLESYGRMRMRPRIVRGVTDPTVTLPTTILGHNFSAPFYITSCGRAQFTHPDGELGLLRGANRSGLLYLNAASTNQETLDANRGPGQVTFQQLLLDNNMTKTQEGFDRAKATGARAIALTVDSAMGTNRHRSWRFGVNGRGGGSADFFSWETYATYTTMTDLPVILKGVQTVEDVREAVAHGVPAVILSNHGGRAVDSAPSPLEVAIEIYEESPELFGQIEVLAEGGVRFGTDVLKLLALGVRAVGLGRPFYFANQYSADGVTRAADLLKYEVRKVGEVGQGHIKLGLPSVHNGWYS</sequence>